<accession>A0AAV5MKX3</accession>
<evidence type="ECO:0000313" key="2">
    <source>
        <dbReference type="EMBL" id="GKV50633.1"/>
    </source>
</evidence>
<feature type="region of interest" description="Disordered" evidence="1">
    <location>
        <begin position="1"/>
        <end position="23"/>
    </location>
</feature>
<proteinExistence type="predicted"/>
<keyword evidence="3" id="KW-1185">Reference proteome</keyword>
<dbReference type="AlphaFoldDB" id="A0AAV5MKX3"/>
<comment type="caution">
    <text evidence="2">The sequence shown here is derived from an EMBL/GenBank/DDBJ whole genome shotgun (WGS) entry which is preliminary data.</text>
</comment>
<evidence type="ECO:0000313" key="3">
    <source>
        <dbReference type="Proteomes" id="UP001054252"/>
    </source>
</evidence>
<protein>
    <submittedName>
        <fullName evidence="2">Uncharacterized protein</fullName>
    </submittedName>
</protein>
<reference evidence="2 3" key="1">
    <citation type="journal article" date="2021" name="Commun. Biol.">
        <title>The genome of Shorea leprosula (Dipterocarpaceae) highlights the ecological relevance of drought in aseasonal tropical rainforests.</title>
        <authorList>
            <person name="Ng K.K.S."/>
            <person name="Kobayashi M.J."/>
            <person name="Fawcett J.A."/>
            <person name="Hatakeyama M."/>
            <person name="Paape T."/>
            <person name="Ng C.H."/>
            <person name="Ang C.C."/>
            <person name="Tnah L.H."/>
            <person name="Lee C.T."/>
            <person name="Nishiyama T."/>
            <person name="Sese J."/>
            <person name="O'Brien M.J."/>
            <person name="Copetti D."/>
            <person name="Mohd Noor M.I."/>
            <person name="Ong R.C."/>
            <person name="Putra M."/>
            <person name="Sireger I.Z."/>
            <person name="Indrioko S."/>
            <person name="Kosugi Y."/>
            <person name="Izuno A."/>
            <person name="Isagi Y."/>
            <person name="Lee S.L."/>
            <person name="Shimizu K.K."/>
        </authorList>
    </citation>
    <scope>NUCLEOTIDE SEQUENCE [LARGE SCALE GENOMIC DNA]</scope>
    <source>
        <strain evidence="2">214</strain>
    </source>
</reference>
<organism evidence="2 3">
    <name type="scientific">Rubroshorea leprosula</name>
    <dbReference type="NCBI Taxonomy" id="152421"/>
    <lineage>
        <taxon>Eukaryota</taxon>
        <taxon>Viridiplantae</taxon>
        <taxon>Streptophyta</taxon>
        <taxon>Embryophyta</taxon>
        <taxon>Tracheophyta</taxon>
        <taxon>Spermatophyta</taxon>
        <taxon>Magnoliopsida</taxon>
        <taxon>eudicotyledons</taxon>
        <taxon>Gunneridae</taxon>
        <taxon>Pentapetalae</taxon>
        <taxon>rosids</taxon>
        <taxon>malvids</taxon>
        <taxon>Malvales</taxon>
        <taxon>Dipterocarpaceae</taxon>
        <taxon>Rubroshorea</taxon>
    </lineage>
</organism>
<evidence type="ECO:0000256" key="1">
    <source>
        <dbReference type="SAM" id="MobiDB-lite"/>
    </source>
</evidence>
<dbReference type="EMBL" id="BPVZ01000383">
    <property type="protein sequence ID" value="GKV50633.1"/>
    <property type="molecule type" value="Genomic_DNA"/>
</dbReference>
<dbReference type="Proteomes" id="UP001054252">
    <property type="component" value="Unassembled WGS sequence"/>
</dbReference>
<sequence>MPSWSVGQKVNHEDEGFSGCPQTANNGDMVHIGKSGTMAGISLVAFES</sequence>
<name>A0AAV5MKX3_9ROSI</name>
<gene>
    <name evidence="2" type="ORF">SLEP1_g57334</name>
</gene>